<keyword evidence="1" id="KW-0507">mRNA processing</keyword>
<feature type="compositionally biased region" description="Low complexity" evidence="3">
    <location>
        <begin position="1311"/>
        <end position="1327"/>
    </location>
</feature>
<dbReference type="GO" id="GO:0008270">
    <property type="term" value="F:zinc ion binding"/>
    <property type="evidence" value="ECO:0007669"/>
    <property type="project" value="UniProtKB-KW"/>
</dbReference>
<keyword evidence="2" id="KW-0479">Metal-binding</keyword>
<feature type="domain" description="SURP motif" evidence="5">
    <location>
        <begin position="352"/>
        <end position="400"/>
    </location>
</feature>
<dbReference type="PANTHER" id="PTHR36886:SF7">
    <property type="entry name" value="EXPRESSED PROTEIN"/>
    <property type="match status" value="1"/>
</dbReference>
<feature type="region of interest" description="Disordered" evidence="3">
    <location>
        <begin position="662"/>
        <end position="838"/>
    </location>
</feature>
<feature type="compositionally biased region" description="Basic and acidic residues" evidence="3">
    <location>
        <begin position="662"/>
        <end position="675"/>
    </location>
</feature>
<feature type="compositionally biased region" description="Polar residues" evidence="3">
    <location>
        <begin position="211"/>
        <end position="230"/>
    </location>
</feature>
<feature type="compositionally biased region" description="Pro residues" evidence="3">
    <location>
        <begin position="1091"/>
        <end position="1103"/>
    </location>
</feature>
<dbReference type="InterPro" id="IPR000571">
    <property type="entry name" value="Znf_CCCH"/>
</dbReference>
<feature type="compositionally biased region" description="Polar residues" evidence="3">
    <location>
        <begin position="1442"/>
        <end position="1452"/>
    </location>
</feature>
<reference evidence="6 7" key="1">
    <citation type="journal article" date="2023" name="G3 (Bethesda)">
        <title>A chromosome-length genome assembly and annotation of blackberry (Rubus argutus, cv. 'Hillquist').</title>
        <authorList>
            <person name="Bruna T."/>
            <person name="Aryal R."/>
            <person name="Dudchenko O."/>
            <person name="Sargent D.J."/>
            <person name="Mead D."/>
            <person name="Buti M."/>
            <person name="Cavallini A."/>
            <person name="Hytonen T."/>
            <person name="Andres J."/>
            <person name="Pham M."/>
            <person name="Weisz D."/>
            <person name="Mascagni F."/>
            <person name="Usai G."/>
            <person name="Natali L."/>
            <person name="Bassil N."/>
            <person name="Fernandez G.E."/>
            <person name="Lomsadze A."/>
            <person name="Armour M."/>
            <person name="Olukolu B."/>
            <person name="Poorten T."/>
            <person name="Britton C."/>
            <person name="Davik J."/>
            <person name="Ashrafi H."/>
            <person name="Aiden E.L."/>
            <person name="Borodovsky M."/>
            <person name="Worthington M."/>
        </authorList>
    </citation>
    <scope>NUCLEOTIDE SEQUENCE [LARGE SCALE GENOMIC DNA]</scope>
    <source>
        <strain evidence="6">PI 553951</strain>
    </source>
</reference>
<keyword evidence="2" id="KW-0863">Zinc-finger</keyword>
<accession>A0AAW1WMS7</accession>
<dbReference type="GO" id="GO:0006397">
    <property type="term" value="P:mRNA processing"/>
    <property type="evidence" value="ECO:0007669"/>
    <property type="project" value="UniProtKB-KW"/>
</dbReference>
<feature type="compositionally biased region" description="Polar residues" evidence="3">
    <location>
        <begin position="1053"/>
        <end position="1068"/>
    </location>
</feature>
<protein>
    <submittedName>
        <fullName evidence="6">Uncharacterized protein</fullName>
    </submittedName>
</protein>
<dbReference type="PANTHER" id="PTHR36886">
    <property type="entry name" value="PROTEIN FRIGIDA-ESSENTIAL 1"/>
    <property type="match status" value="1"/>
</dbReference>
<dbReference type="Gene3D" id="4.10.1000.10">
    <property type="entry name" value="Zinc finger, CCCH-type"/>
    <property type="match status" value="1"/>
</dbReference>
<organism evidence="6 7">
    <name type="scientific">Rubus argutus</name>
    <name type="common">Southern blackberry</name>
    <dbReference type="NCBI Taxonomy" id="59490"/>
    <lineage>
        <taxon>Eukaryota</taxon>
        <taxon>Viridiplantae</taxon>
        <taxon>Streptophyta</taxon>
        <taxon>Embryophyta</taxon>
        <taxon>Tracheophyta</taxon>
        <taxon>Spermatophyta</taxon>
        <taxon>Magnoliopsida</taxon>
        <taxon>eudicotyledons</taxon>
        <taxon>Gunneridae</taxon>
        <taxon>Pentapetalae</taxon>
        <taxon>rosids</taxon>
        <taxon>fabids</taxon>
        <taxon>Rosales</taxon>
        <taxon>Rosaceae</taxon>
        <taxon>Rosoideae</taxon>
        <taxon>Rosoideae incertae sedis</taxon>
        <taxon>Rubus</taxon>
    </lineage>
</organism>
<feature type="region of interest" description="Disordered" evidence="3">
    <location>
        <begin position="1053"/>
        <end position="1213"/>
    </location>
</feature>
<keyword evidence="2" id="KW-0862">Zinc</keyword>
<dbReference type="GO" id="GO:0003723">
    <property type="term" value="F:RNA binding"/>
    <property type="evidence" value="ECO:0007669"/>
    <property type="project" value="InterPro"/>
</dbReference>
<feature type="compositionally biased region" description="Basic residues" evidence="3">
    <location>
        <begin position="745"/>
        <end position="785"/>
    </location>
</feature>
<dbReference type="Gene3D" id="1.10.10.790">
    <property type="entry name" value="Surp module"/>
    <property type="match status" value="1"/>
</dbReference>
<evidence type="ECO:0000313" key="7">
    <source>
        <dbReference type="Proteomes" id="UP001457282"/>
    </source>
</evidence>
<feature type="region of interest" description="Disordered" evidence="3">
    <location>
        <begin position="193"/>
        <end position="258"/>
    </location>
</feature>
<feature type="compositionally biased region" description="Basic residues" evidence="3">
    <location>
        <begin position="792"/>
        <end position="807"/>
    </location>
</feature>
<dbReference type="EMBL" id="JBEDUW010000005">
    <property type="protein sequence ID" value="KAK9926139.1"/>
    <property type="molecule type" value="Genomic_DNA"/>
</dbReference>
<sequence>MYGQTNYGSQFGQGQTPVPPANQQRPPAPPPPPLNFQQGSSPAAPPHVIQQAISAVSPQIGQPGPYLYQHGFVAPHPTAHQSPPVPFSGMPNTGQSYGHPPPPVHGSTLASQCYSSVRHSVQHPSPTGNQNIQRIHPPALVTPHASPSCPNMSQAAVPHGALPPPPPPPTITTSGCLAQGPSSYKALYPAQPQAGLQHIPPPPPPPASNLVPPTSFITSGHSTVGSSQMASMVPLAPASPQSPSAPLPTAASPSSSFSNIDASKFPGYPDIDHRSNNLPFTELRALDSFDEATASNQFKHITSVHEGSQNFEGGSECEAGSLARDGVSSTGTVILDFSSPPPKPSDDKVVHKIDSFCQLIAKNGPGIEDITRQNESRNPEFEFLFGGEPGSGAAVAHEYFLWMKKKCILACKLDERKIESPLKSLGIDSSSHPDHLMVSLPADSDMEMEDDITLSDGDQEVHDSTDALNCNSDVIHGEELNIKKHLHRAQSSPGWTAPQGVSCEKGSSSLSSELCKQSEGTNRFLDQCQLIIEKAPSGVDVYSTGASESPLASEREKSSIPIADDQNTLGAFVDAEAINSDGVSNQSITVNSPFRLLQDYASEKSSENDLDGFFEDVNVVIAPSSVTTSVKSSHKDAGSHFEIGSESLCMTDKMSGMQYESRRSKFSLDTKKEVKGTSTTLTIESHEGSQGKDASNGAPIDIVSKRNKSQGGKNTKSESVLPKVDEYGRLVREGSSDSSSDGSRYNKRHSKRGRSRSRGRIRSRSRSHSRSRIRSRSRSRTRSRSRSPLDSRRRRRSPRRRREKRNRSPSWSSRNQRSRSRSPTFRRAGEFRDENKRQDRHHIPECFDFLRGRCYRGAKCRYMHREHDKNDGSWRHRSKQKHLEFPPSLKDSRIKEEIEDSSDMNLHEEIKGQDMQLCQDVATKDGQFIYPDKTYCESSRVAAATMQVKQILQVKSEETIAHNPDEREVLESHHPSPQKMSCADNMKSCLAIEQSRSNNSVPQLRKADFPSQRMEVSPLSDSSPDRPFMTSPIKISSIEPAPGAILSTHSRPIESSNAQPFSSGQFSSKFMAPKESPLPSFSANSSYPSQLPLPPPPPPPPPSLSQGTSATHVPQSHRDYNQMPHYPVQSIPTGIIHSYQGPLPRQHAQFSVSQDSPWTSLPPPPPRPLYDSSLNAGTAARGASQFQQNQLASRSDFGSQSSMRPYGPYPTELPHSKGEFLHQMYPTLSELPHPLPNREDFGSGNPSNQPFGGLGLMREDRFTHAPVQDVNSSRSFAHGHTHPQPAPSSQDLTMIKMQNFSGDNFPSGELSNSSSQIHHHSQNQQPSCGVQYSVGDSILGVPGKTGVQYPVGGSILGLPGKDGPMSRYRPDILDKSQFSGVPDFGPSRIQTHHNPYAATFEQPLSSKYSSNIAIQEKNAPGVNMFDTLVQAPVDGQGVGSAGSRQTTSSPSSARAVGQLLPKADGEQYDPLFDSIEPSPNPLNKNKNSHIPTSDSNTMVRLSGSCEPLDVEENNKHTEVGPVASATSVDNDGYGETADAEVGVVEDESLSDDDGAANMAAGEIEIDQVKSTGKSKKKKDSRSTRLFKSAIADFVKDLLKPSWRQGNMSKEAFKTIVKKTVDKVSGAMKSHQIPKSQEKIDRYIDSSQRKLTKLVMGYVDKYVKV</sequence>
<feature type="compositionally biased region" description="Polar residues" evidence="3">
    <location>
        <begin position="1"/>
        <end position="16"/>
    </location>
</feature>
<dbReference type="SUPFAM" id="SSF109905">
    <property type="entry name" value="Surp module (SWAP domain)"/>
    <property type="match status" value="1"/>
</dbReference>
<proteinExistence type="predicted"/>
<feature type="compositionally biased region" description="Basic and acidic residues" evidence="3">
    <location>
        <begin position="827"/>
        <end position="838"/>
    </location>
</feature>
<evidence type="ECO:0000259" key="5">
    <source>
        <dbReference type="PROSITE" id="PS50128"/>
    </source>
</evidence>
<feature type="compositionally biased region" description="Polar residues" evidence="3">
    <location>
        <begin position="709"/>
        <end position="718"/>
    </location>
</feature>
<name>A0AAW1WMS7_RUBAR</name>
<evidence type="ECO:0000313" key="6">
    <source>
        <dbReference type="EMBL" id="KAK9926139.1"/>
    </source>
</evidence>
<feature type="compositionally biased region" description="Low complexity" evidence="3">
    <location>
        <begin position="234"/>
        <end position="256"/>
    </location>
</feature>
<feature type="compositionally biased region" description="Polar residues" evidence="3">
    <location>
        <begin position="1489"/>
        <end position="1498"/>
    </location>
</feature>
<feature type="region of interest" description="Disordered" evidence="3">
    <location>
        <begin position="993"/>
        <end position="1036"/>
    </location>
</feature>
<dbReference type="PROSITE" id="PS50103">
    <property type="entry name" value="ZF_C3H1"/>
    <property type="match status" value="1"/>
</dbReference>
<evidence type="ECO:0000256" key="1">
    <source>
        <dbReference type="ARBA" id="ARBA00022664"/>
    </source>
</evidence>
<feature type="compositionally biased region" description="Polar residues" evidence="3">
    <location>
        <begin position="1184"/>
        <end position="1203"/>
    </location>
</feature>
<feature type="region of interest" description="Disordered" evidence="3">
    <location>
        <begin position="1"/>
        <end position="45"/>
    </location>
</feature>
<feature type="domain" description="C3H1-type" evidence="4">
    <location>
        <begin position="845"/>
        <end position="867"/>
    </location>
</feature>
<evidence type="ECO:0000256" key="3">
    <source>
        <dbReference type="SAM" id="MobiDB-lite"/>
    </source>
</evidence>
<feature type="compositionally biased region" description="Basic and acidic residues" evidence="3">
    <location>
        <begin position="723"/>
        <end position="735"/>
    </location>
</feature>
<comment type="caution">
    <text evidence="6">The sequence shown here is derived from an EMBL/GenBank/DDBJ whole genome shotgun (WGS) entry which is preliminary data.</text>
</comment>
<dbReference type="Pfam" id="PF01805">
    <property type="entry name" value="Surp"/>
    <property type="match status" value="1"/>
</dbReference>
<dbReference type="Proteomes" id="UP001457282">
    <property type="component" value="Unassembled WGS sequence"/>
</dbReference>
<feature type="zinc finger region" description="C3H1-type" evidence="2">
    <location>
        <begin position="845"/>
        <end position="867"/>
    </location>
</feature>
<dbReference type="PROSITE" id="PS50128">
    <property type="entry name" value="SURP"/>
    <property type="match status" value="1"/>
</dbReference>
<feature type="region of interest" description="Disordered" evidence="3">
    <location>
        <begin position="1299"/>
        <end position="1329"/>
    </location>
</feature>
<gene>
    <name evidence="6" type="ORF">M0R45_023384</name>
</gene>
<feature type="region of interest" description="Disordered" evidence="3">
    <location>
        <begin position="867"/>
        <end position="886"/>
    </location>
</feature>
<dbReference type="InterPro" id="IPR035967">
    <property type="entry name" value="SWAP/Surp_sf"/>
</dbReference>
<dbReference type="InterPro" id="IPR052650">
    <property type="entry name" value="Zinc_finger_CCCH"/>
</dbReference>
<keyword evidence="7" id="KW-1185">Reference proteome</keyword>
<evidence type="ECO:0000256" key="2">
    <source>
        <dbReference type="PROSITE-ProRule" id="PRU00723"/>
    </source>
</evidence>
<dbReference type="InterPro" id="IPR000061">
    <property type="entry name" value="Surp"/>
</dbReference>
<evidence type="ECO:0000259" key="4">
    <source>
        <dbReference type="PROSITE" id="PS50103"/>
    </source>
</evidence>
<feature type="region of interest" description="Disordered" evidence="3">
    <location>
        <begin position="1435"/>
        <end position="1498"/>
    </location>
</feature>